<dbReference type="AlphaFoldDB" id="A0A545T8V7"/>
<dbReference type="Pfam" id="PF10000">
    <property type="entry name" value="ACT_3"/>
    <property type="match status" value="1"/>
</dbReference>
<evidence type="ECO:0000313" key="4">
    <source>
        <dbReference type="Proteomes" id="UP000317839"/>
    </source>
</evidence>
<evidence type="ECO:0000313" key="3">
    <source>
        <dbReference type="EMBL" id="TQV73654.1"/>
    </source>
</evidence>
<organism evidence="3 4">
    <name type="scientific">Aliikangiella marina</name>
    <dbReference type="NCBI Taxonomy" id="1712262"/>
    <lineage>
        <taxon>Bacteria</taxon>
        <taxon>Pseudomonadati</taxon>
        <taxon>Pseudomonadota</taxon>
        <taxon>Gammaproteobacteria</taxon>
        <taxon>Oceanospirillales</taxon>
        <taxon>Pleioneaceae</taxon>
        <taxon>Aliikangiella</taxon>
    </lineage>
</organism>
<dbReference type="EMBL" id="VIKR01000003">
    <property type="protein sequence ID" value="TQV73654.1"/>
    <property type="molecule type" value="Genomic_DNA"/>
</dbReference>
<dbReference type="PANTHER" id="PTHR39199:SF1">
    <property type="entry name" value="BLR5128 PROTEIN"/>
    <property type="match status" value="1"/>
</dbReference>
<feature type="domain" description="DUF2241" evidence="1">
    <location>
        <begin position="2"/>
        <end position="69"/>
    </location>
</feature>
<feature type="domain" description="CASTOR ACT" evidence="2">
    <location>
        <begin position="72"/>
        <end position="128"/>
    </location>
</feature>
<gene>
    <name evidence="3" type="ORF">FLL45_12335</name>
</gene>
<proteinExistence type="predicted"/>
<dbReference type="Proteomes" id="UP000317839">
    <property type="component" value="Unassembled WGS sequence"/>
</dbReference>
<dbReference type="Pfam" id="PF13840">
    <property type="entry name" value="ACT_7"/>
    <property type="match status" value="1"/>
</dbReference>
<keyword evidence="4" id="KW-1185">Reference proteome</keyword>
<evidence type="ECO:0000259" key="2">
    <source>
        <dbReference type="Pfam" id="PF13840"/>
    </source>
</evidence>
<sequence length="137" mass="15012">MTGELDLAKLLKNMSPSLDPEIYIFACVATDQIAQVFPHKPLATFQEHEGTTVILAKGSAEQLNINFDADYRRITLQVHSSLEAVGLTAAVSTRLADNMISANVVAAFYHDHIFVPANDAEKALLLLEELVDECRDA</sequence>
<dbReference type="RefSeq" id="WP_142942362.1">
    <property type="nucleotide sequence ID" value="NZ_VIKR01000003.1"/>
</dbReference>
<dbReference type="SUPFAM" id="SSF55021">
    <property type="entry name" value="ACT-like"/>
    <property type="match status" value="2"/>
</dbReference>
<dbReference type="InterPro" id="IPR045865">
    <property type="entry name" value="ACT-like_dom_sf"/>
</dbReference>
<protein>
    <submittedName>
        <fullName evidence="3">ACT domain-containing protein</fullName>
    </submittedName>
</protein>
<reference evidence="3 4" key="1">
    <citation type="submission" date="2019-06" db="EMBL/GenBank/DDBJ databases">
        <title>Draft genome of Aliikangiella marina GYP-15.</title>
        <authorList>
            <person name="Wang G."/>
        </authorList>
    </citation>
    <scope>NUCLEOTIDE SEQUENCE [LARGE SCALE GENOMIC DNA]</scope>
    <source>
        <strain evidence="3 4">GYP-15</strain>
    </source>
</reference>
<accession>A0A545T8V7</accession>
<dbReference type="PANTHER" id="PTHR39199">
    <property type="entry name" value="BLR5128 PROTEIN"/>
    <property type="match status" value="1"/>
</dbReference>
<evidence type="ECO:0000259" key="1">
    <source>
        <dbReference type="Pfam" id="PF10000"/>
    </source>
</evidence>
<comment type="caution">
    <text evidence="3">The sequence shown here is derived from an EMBL/GenBank/DDBJ whole genome shotgun (WGS) entry which is preliminary data.</text>
</comment>
<name>A0A545T8V7_9GAMM</name>
<dbReference type="Gene3D" id="3.30.2130.10">
    <property type="entry name" value="VC0802-like"/>
    <property type="match status" value="1"/>
</dbReference>
<dbReference type="OrthoDB" id="517867at2"/>
<dbReference type="InterPro" id="IPR027795">
    <property type="entry name" value="CASTOR_ACT_dom"/>
</dbReference>
<dbReference type="InterPro" id="IPR018717">
    <property type="entry name" value="DUF2241"/>
</dbReference>